<evidence type="ECO:0000259" key="4">
    <source>
        <dbReference type="Pfam" id="PF00149"/>
    </source>
</evidence>
<dbReference type="Gene3D" id="3.60.21.10">
    <property type="match status" value="1"/>
</dbReference>
<organism evidence="5 6">
    <name type="scientific">Astrephomene gubernaculifera</name>
    <dbReference type="NCBI Taxonomy" id="47775"/>
    <lineage>
        <taxon>Eukaryota</taxon>
        <taxon>Viridiplantae</taxon>
        <taxon>Chlorophyta</taxon>
        <taxon>core chlorophytes</taxon>
        <taxon>Chlorophyceae</taxon>
        <taxon>CS clade</taxon>
        <taxon>Chlamydomonadales</taxon>
        <taxon>Astrephomenaceae</taxon>
        <taxon>Astrephomene</taxon>
    </lineage>
</organism>
<dbReference type="PANTHER" id="PTHR10161:SF14">
    <property type="entry name" value="TARTRATE-RESISTANT ACID PHOSPHATASE TYPE 5"/>
    <property type="match status" value="1"/>
</dbReference>
<protein>
    <recommendedName>
        <fullName evidence="4">Calcineurin-like phosphoesterase domain-containing protein</fullName>
    </recommendedName>
</protein>
<dbReference type="SUPFAM" id="SSF56300">
    <property type="entry name" value="Metallo-dependent phosphatases"/>
    <property type="match status" value="1"/>
</dbReference>
<keyword evidence="3" id="KW-0472">Membrane</keyword>
<keyword evidence="2" id="KW-0378">Hydrolase</keyword>
<feature type="transmembrane region" description="Helical" evidence="3">
    <location>
        <begin position="42"/>
        <end position="66"/>
    </location>
</feature>
<dbReference type="PANTHER" id="PTHR10161">
    <property type="entry name" value="TARTRATE-RESISTANT ACID PHOSPHATASE TYPE 5"/>
    <property type="match status" value="1"/>
</dbReference>
<evidence type="ECO:0000313" key="5">
    <source>
        <dbReference type="EMBL" id="GFR43119.1"/>
    </source>
</evidence>
<dbReference type="EMBL" id="BMAR01000005">
    <property type="protein sequence ID" value="GFR43119.1"/>
    <property type="molecule type" value="Genomic_DNA"/>
</dbReference>
<evidence type="ECO:0000313" key="6">
    <source>
        <dbReference type="Proteomes" id="UP001054857"/>
    </source>
</evidence>
<dbReference type="InterPro" id="IPR029052">
    <property type="entry name" value="Metallo-depent_PP-like"/>
</dbReference>
<evidence type="ECO:0000256" key="2">
    <source>
        <dbReference type="ARBA" id="ARBA00022801"/>
    </source>
</evidence>
<evidence type="ECO:0000256" key="3">
    <source>
        <dbReference type="SAM" id="Phobius"/>
    </source>
</evidence>
<comment type="caution">
    <text evidence="5">The sequence shown here is derived from an EMBL/GenBank/DDBJ whole genome shotgun (WGS) entry which is preliminary data.</text>
</comment>
<accession>A0AAD3DL10</accession>
<keyword evidence="6" id="KW-1185">Reference proteome</keyword>
<evidence type="ECO:0000256" key="1">
    <source>
        <dbReference type="ARBA" id="ARBA00022729"/>
    </source>
</evidence>
<dbReference type="GO" id="GO:0016787">
    <property type="term" value="F:hydrolase activity"/>
    <property type="evidence" value="ECO:0007669"/>
    <property type="project" value="UniProtKB-KW"/>
</dbReference>
<keyword evidence="3" id="KW-0812">Transmembrane</keyword>
<gene>
    <name evidence="5" type="ORF">Agub_g4123</name>
</gene>
<keyword evidence="3" id="KW-1133">Transmembrane helix</keyword>
<dbReference type="InterPro" id="IPR051558">
    <property type="entry name" value="Metallophosphoesterase_PAP"/>
</dbReference>
<keyword evidence="1" id="KW-0732">Signal</keyword>
<dbReference type="AlphaFoldDB" id="A0AAD3DL10"/>
<dbReference type="InterPro" id="IPR004843">
    <property type="entry name" value="Calcineurin-like_PHP"/>
</dbReference>
<reference evidence="5 6" key="1">
    <citation type="journal article" date="2021" name="Sci. Rep.">
        <title>Genome sequencing of the multicellular alga Astrephomene provides insights into convergent evolution of germ-soma differentiation.</title>
        <authorList>
            <person name="Yamashita S."/>
            <person name="Yamamoto K."/>
            <person name="Matsuzaki R."/>
            <person name="Suzuki S."/>
            <person name="Yamaguchi H."/>
            <person name="Hirooka S."/>
            <person name="Minakuchi Y."/>
            <person name="Miyagishima S."/>
            <person name="Kawachi M."/>
            <person name="Toyoda A."/>
            <person name="Nozaki H."/>
        </authorList>
    </citation>
    <scope>NUCLEOTIDE SEQUENCE [LARGE SCALE GENOMIC DNA]</scope>
    <source>
        <strain evidence="5 6">NIES-4017</strain>
    </source>
</reference>
<dbReference type="Proteomes" id="UP001054857">
    <property type="component" value="Unassembled WGS sequence"/>
</dbReference>
<sequence length="414" mass="46146">MGTQALCTEYDLEEEDPFFTSDVEKVGRSRNTYEHQLRKRRLVLGVAIGVGSVALVALIIGLAWAMGHRKLDYICPSAYDTTRPNLVFFVVGDWGRSGNANQRRVARLMGDVAECLPPEFIISTGDNFYPSGLSSPQDPLFDASFSQVYTGPRMQVPWYAVMGNHDYGDNVDASLLNSGRCLAAPPSAEACTSRCCISPWWQTVPDLAARDLRWNATMGGVLTRRFKLGVAGTLDILFMDTNPFIQSYQNRSWSSFLRGVSSQDSQAIQAQLQTQLNASVASGSSWRLVVGHHPVRSYGKHCMEDDKNNCDDMQFMRPWLRSYRVAAYINGHEHDQQLLKYPEDQVYYVVSGAGSDTREGEFDSLLPEKRANALFLSDAQGFLAVVFAGGTMRLHFYTIRQRGPAYTATVNRPA</sequence>
<dbReference type="Pfam" id="PF00149">
    <property type="entry name" value="Metallophos"/>
    <property type="match status" value="1"/>
</dbReference>
<name>A0AAD3DL10_9CHLO</name>
<proteinExistence type="predicted"/>
<feature type="domain" description="Calcineurin-like phosphoesterase" evidence="4">
    <location>
        <begin position="88"/>
        <end position="335"/>
    </location>
</feature>